<proteinExistence type="predicted"/>
<feature type="region of interest" description="Disordered" evidence="1">
    <location>
        <begin position="412"/>
        <end position="469"/>
    </location>
</feature>
<evidence type="ECO:0000256" key="1">
    <source>
        <dbReference type="SAM" id="MobiDB-lite"/>
    </source>
</evidence>
<feature type="compositionally biased region" description="Acidic residues" evidence="1">
    <location>
        <begin position="309"/>
        <end position="331"/>
    </location>
</feature>
<feature type="compositionally biased region" description="Basic and acidic residues" evidence="1">
    <location>
        <begin position="412"/>
        <end position="430"/>
    </location>
</feature>
<feature type="region of interest" description="Disordered" evidence="1">
    <location>
        <begin position="298"/>
        <end position="349"/>
    </location>
</feature>
<organism evidence="2">
    <name type="scientific">marine sediment metagenome</name>
    <dbReference type="NCBI Taxonomy" id="412755"/>
    <lineage>
        <taxon>unclassified sequences</taxon>
        <taxon>metagenomes</taxon>
        <taxon>ecological metagenomes</taxon>
    </lineage>
</organism>
<reference evidence="2" key="1">
    <citation type="journal article" date="2015" name="Nature">
        <title>Complex archaea that bridge the gap between prokaryotes and eukaryotes.</title>
        <authorList>
            <person name="Spang A."/>
            <person name="Saw J.H."/>
            <person name="Jorgensen S.L."/>
            <person name="Zaremba-Niedzwiedzka K."/>
            <person name="Martijn J."/>
            <person name="Lind A.E."/>
            <person name="van Eijk R."/>
            <person name="Schleper C."/>
            <person name="Guy L."/>
            <person name="Ettema T.J."/>
        </authorList>
    </citation>
    <scope>NUCLEOTIDE SEQUENCE</scope>
</reference>
<accession>A0A0F9L319</accession>
<sequence length="469" mass="52958">MKHRFMGMVTEFISGMTRALNVFQERAISISSIGNAVFDHFYLEGAWLKDLYVENSEIFAVATQGGKLFRASVEVDEDTGDVEVGEMIEVVVNFDPVSRAELHTTKDGKVRMMSVSATTVLNKRGMIDSRDLFDSMADFMQRTGKSIPRTFFHLGEEYRSGDVVWMGRDENVLVTVTEFDDSELAEREIAARERNPDYWGDSIEFQPVGDPEMLEVEDGITIPVYRAGIPIAVSIVPAKYACSLYADKFVIKKQEVRMALTEVEQEELVELFDGDEDEVKNWLKDNVSPINRSIAEKKQITRANAEEKETSEEEETTEEETTEGETTEEETTEGKTSEEESEEEETSENLVLEFTDEMAEEVADSVVKSSGFSEFQETVQKSLKEFGETIATLTGTVTELQATSVTRAKEVRELQKKDSEKQKQWMEDLPRNTNRTVTLHRPSENAETEAAEKSSMQETADETLAGLKQ</sequence>
<dbReference type="EMBL" id="LAZR01006996">
    <property type="protein sequence ID" value="KKM88173.1"/>
    <property type="molecule type" value="Genomic_DNA"/>
</dbReference>
<dbReference type="AlphaFoldDB" id="A0A0F9L319"/>
<name>A0A0F9L319_9ZZZZ</name>
<gene>
    <name evidence="2" type="ORF">LCGC14_1261440</name>
</gene>
<protein>
    <submittedName>
        <fullName evidence="2">Uncharacterized protein</fullName>
    </submittedName>
</protein>
<evidence type="ECO:0000313" key="2">
    <source>
        <dbReference type="EMBL" id="KKM88173.1"/>
    </source>
</evidence>
<comment type="caution">
    <text evidence="2">The sequence shown here is derived from an EMBL/GenBank/DDBJ whole genome shotgun (WGS) entry which is preliminary data.</text>
</comment>
<feature type="compositionally biased region" description="Basic and acidic residues" evidence="1">
    <location>
        <begin position="298"/>
        <end position="308"/>
    </location>
</feature>